<reference evidence="1 2" key="1">
    <citation type="submission" date="2020-06" db="EMBL/GenBank/DDBJ databases">
        <title>Transcriptomic and genomic resources for Thalictrum thalictroides and T. hernandezii: Facilitating candidate gene discovery in an emerging model plant lineage.</title>
        <authorList>
            <person name="Arias T."/>
            <person name="Riano-Pachon D.M."/>
            <person name="Di Stilio V.S."/>
        </authorList>
    </citation>
    <scope>NUCLEOTIDE SEQUENCE [LARGE SCALE GENOMIC DNA]</scope>
    <source>
        <strain evidence="2">cv. WT478/WT964</strain>
        <tissue evidence="1">Leaves</tissue>
    </source>
</reference>
<evidence type="ECO:0000313" key="2">
    <source>
        <dbReference type="Proteomes" id="UP000554482"/>
    </source>
</evidence>
<gene>
    <name evidence="1" type="ORF">FRX31_011715</name>
</gene>
<organism evidence="1 2">
    <name type="scientific">Thalictrum thalictroides</name>
    <name type="common">Rue-anemone</name>
    <name type="synonym">Anemone thalictroides</name>
    <dbReference type="NCBI Taxonomy" id="46969"/>
    <lineage>
        <taxon>Eukaryota</taxon>
        <taxon>Viridiplantae</taxon>
        <taxon>Streptophyta</taxon>
        <taxon>Embryophyta</taxon>
        <taxon>Tracheophyta</taxon>
        <taxon>Spermatophyta</taxon>
        <taxon>Magnoliopsida</taxon>
        <taxon>Ranunculales</taxon>
        <taxon>Ranunculaceae</taxon>
        <taxon>Thalictroideae</taxon>
        <taxon>Thalictrum</taxon>
    </lineage>
</organism>
<comment type="caution">
    <text evidence="1">The sequence shown here is derived from an EMBL/GenBank/DDBJ whole genome shotgun (WGS) entry which is preliminary data.</text>
</comment>
<proteinExistence type="predicted"/>
<dbReference type="Proteomes" id="UP000554482">
    <property type="component" value="Unassembled WGS sequence"/>
</dbReference>
<protein>
    <submittedName>
        <fullName evidence="1">Uncharacterized protein</fullName>
    </submittedName>
</protein>
<accession>A0A7J6WP41</accession>
<name>A0A7J6WP41_THATH</name>
<dbReference type="EMBL" id="JABWDY010012947">
    <property type="protein sequence ID" value="KAF5198698.1"/>
    <property type="molecule type" value="Genomic_DNA"/>
</dbReference>
<dbReference type="AlphaFoldDB" id="A0A7J6WP41"/>
<evidence type="ECO:0000313" key="1">
    <source>
        <dbReference type="EMBL" id="KAF5198698.1"/>
    </source>
</evidence>
<sequence length="77" mass="8576">MDNHIGLSEFNWKSMYRGARSILYWLRTESSKKYAMAGGHAYHQNFQYSVAGGRSADCRHQNPEIPVAAGGVADPES</sequence>
<keyword evidence="2" id="KW-1185">Reference proteome</keyword>